<feature type="compositionally biased region" description="Low complexity" evidence="2">
    <location>
        <begin position="603"/>
        <end position="637"/>
    </location>
</feature>
<dbReference type="Pfam" id="PF00263">
    <property type="entry name" value="Secretin"/>
    <property type="match status" value="1"/>
</dbReference>
<reference evidence="6 7" key="1">
    <citation type="submission" date="2020-04" db="EMBL/GenBank/DDBJ databases">
        <authorList>
            <person name="De Canck E."/>
        </authorList>
    </citation>
    <scope>NUCLEOTIDE SEQUENCE [LARGE SCALE GENOMIC DNA]</scope>
    <source>
        <strain evidence="6 7">LMG 29542</strain>
    </source>
</reference>
<evidence type="ECO:0000259" key="5">
    <source>
        <dbReference type="Pfam" id="PF13629"/>
    </source>
</evidence>
<feature type="transmembrane region" description="Helical" evidence="3">
    <location>
        <begin position="21"/>
        <end position="43"/>
    </location>
</feature>
<feature type="compositionally biased region" description="Low complexity" evidence="2">
    <location>
        <begin position="683"/>
        <end position="699"/>
    </location>
</feature>
<evidence type="ECO:0000313" key="7">
    <source>
        <dbReference type="Proteomes" id="UP000494363"/>
    </source>
</evidence>
<name>A0A6J5D987_9BURK</name>
<evidence type="ECO:0000313" key="6">
    <source>
        <dbReference type="EMBL" id="CAB3749961.1"/>
    </source>
</evidence>
<evidence type="ECO:0000256" key="1">
    <source>
        <dbReference type="RuleBase" id="RU004003"/>
    </source>
</evidence>
<keyword evidence="3" id="KW-0472">Membrane</keyword>
<feature type="compositionally biased region" description="Low complexity" evidence="2">
    <location>
        <begin position="714"/>
        <end position="732"/>
    </location>
</feature>
<dbReference type="AlphaFoldDB" id="A0A6J5D987"/>
<proteinExistence type="inferred from homology"/>
<feature type="domain" description="Type II/III secretion system secretin-like" evidence="4">
    <location>
        <begin position="374"/>
        <end position="541"/>
    </location>
</feature>
<protein>
    <submittedName>
        <fullName evidence="6">Type 3 secretion system secretin</fullName>
    </submittedName>
</protein>
<keyword evidence="7" id="KW-1185">Reference proteome</keyword>
<dbReference type="InterPro" id="IPR050810">
    <property type="entry name" value="Bact_Secretion_Sys_Channel"/>
</dbReference>
<feature type="region of interest" description="Disordered" evidence="2">
    <location>
        <begin position="591"/>
        <end position="763"/>
    </location>
</feature>
<keyword evidence="3" id="KW-1133">Transmembrane helix</keyword>
<feature type="domain" description="Pilus formation protein N-terminal" evidence="5">
    <location>
        <begin position="127"/>
        <end position="194"/>
    </location>
</feature>
<evidence type="ECO:0000256" key="3">
    <source>
        <dbReference type="SAM" id="Phobius"/>
    </source>
</evidence>
<dbReference type="GO" id="GO:0015627">
    <property type="term" value="C:type II protein secretion system complex"/>
    <property type="evidence" value="ECO:0007669"/>
    <property type="project" value="TreeGrafter"/>
</dbReference>
<dbReference type="InterPro" id="IPR032789">
    <property type="entry name" value="T2SS-T3SS_pil_N"/>
</dbReference>
<dbReference type="Proteomes" id="UP000494363">
    <property type="component" value="Unassembled WGS sequence"/>
</dbReference>
<organism evidence="6 7">
    <name type="scientific">Paraburkholderia humisilvae</name>
    <dbReference type="NCBI Taxonomy" id="627669"/>
    <lineage>
        <taxon>Bacteria</taxon>
        <taxon>Pseudomonadati</taxon>
        <taxon>Pseudomonadota</taxon>
        <taxon>Betaproteobacteria</taxon>
        <taxon>Burkholderiales</taxon>
        <taxon>Burkholderiaceae</taxon>
        <taxon>Paraburkholderia</taxon>
    </lineage>
</organism>
<dbReference type="PANTHER" id="PTHR30332">
    <property type="entry name" value="PROBABLE GENERAL SECRETION PATHWAY PROTEIN D"/>
    <property type="match status" value="1"/>
</dbReference>
<dbReference type="PANTHER" id="PTHR30332:SF17">
    <property type="entry name" value="TYPE IV PILIATION SYSTEM PROTEIN DR_0774-RELATED"/>
    <property type="match status" value="1"/>
</dbReference>
<dbReference type="Pfam" id="PF13629">
    <property type="entry name" value="T2SS-T3SS_pil_N"/>
    <property type="match status" value="1"/>
</dbReference>
<dbReference type="InterPro" id="IPR004846">
    <property type="entry name" value="T2SS/T3SS_dom"/>
</dbReference>
<dbReference type="InterPro" id="IPR001775">
    <property type="entry name" value="GspD/PilQ"/>
</dbReference>
<keyword evidence="3" id="KW-0812">Transmembrane</keyword>
<dbReference type="GO" id="GO:0009306">
    <property type="term" value="P:protein secretion"/>
    <property type="evidence" value="ECO:0007669"/>
    <property type="project" value="InterPro"/>
</dbReference>
<gene>
    <name evidence="6" type="primary">sctC_1</name>
    <name evidence="6" type="ORF">LMG29542_01154</name>
</gene>
<feature type="compositionally biased region" description="Pro residues" evidence="2">
    <location>
        <begin position="703"/>
        <end position="713"/>
    </location>
</feature>
<comment type="similarity">
    <text evidence="1">Belongs to the bacterial secretin family.</text>
</comment>
<evidence type="ECO:0000259" key="4">
    <source>
        <dbReference type="Pfam" id="PF00263"/>
    </source>
</evidence>
<accession>A0A6J5D987</accession>
<evidence type="ECO:0000256" key="2">
    <source>
        <dbReference type="SAM" id="MobiDB-lite"/>
    </source>
</evidence>
<dbReference type="PRINTS" id="PR00811">
    <property type="entry name" value="BCTERIALGSPD"/>
</dbReference>
<dbReference type="EMBL" id="CADIKH010000004">
    <property type="protein sequence ID" value="CAB3749961.1"/>
    <property type="molecule type" value="Genomic_DNA"/>
</dbReference>
<sequence>MDAKSARLAHWSQRREARKQRPAVASMALTVMLGTIGAFLWVLPTAQAESIGDRTASAGMIARTMPAAAMQAVVLPAADVPLPQMPVTVAANAPVHAALGAAGAAGGLAMVSGGKGPNCTGQVSEQSTVTVPLGKSTLVNLGEPVRQRTVGNPAIVQTMLVSPQTLYLLGSDIGTTNMIVQGRSGSCSVIDVVVGADPAGLQQTILRLMPNERGVQVMAAGDALVLTGTVSDATVATRIIDLAHAFTSRPNSALPQPSGHAAAAPAGAGPLPIAAIMPVGFGGGAAPGLNGGADKSQRVINMMQVAAPQQVMLEVKVAEVSKTLIDQLGAQANLQGSIGSWSFGLLAQFLSGGLGLAAASKANNLPLSLAIDAQKTDQLVKILAEPNLMAISGQEASFLAGGKVFIPVPQSNGTGGTTITLQEEPFGVGLTFTPTVLENGRINLKVAPEVSELSPTGVAVTAAGVNSTAILPLITTRRATTTLQVYDGQSFAIGGLLKSNVTGTIKALPGVGEVPVLGALFRSTNFQEDKTELVFVVTPRLAKPLPRAYPMPTDSFANVNEGVVYATGNMEGSKPAAPVAPASGVPAVPGAPAIVPEPSGSVPAGHATPAQTAPQPVPGAAGAVGQEPVAGGAPAGASNLNTPVAPVTPLSPVTPGAPGAPVPHPGPSTNAAAPPVSSPPQPSAAAAAIATQMARTAASDAPHGPPVLSPAQPPGAAAATAVATQMARAAAPDEPQVQPVSTARVESEPLAAQPNVPPPATLH</sequence>